<dbReference type="Proteomes" id="UP001500542">
    <property type="component" value="Unassembled WGS sequence"/>
</dbReference>
<gene>
    <name evidence="3" type="ORF">GCM10009554_26820</name>
</gene>
<evidence type="ECO:0000256" key="1">
    <source>
        <dbReference type="ARBA" id="ARBA00022801"/>
    </source>
</evidence>
<accession>A0ABN1Q6A3</accession>
<dbReference type="InterPro" id="IPR029058">
    <property type="entry name" value="AB_hydrolase_fold"/>
</dbReference>
<dbReference type="Pfam" id="PF00561">
    <property type="entry name" value="Abhydrolase_1"/>
    <property type="match status" value="1"/>
</dbReference>
<reference evidence="3 4" key="1">
    <citation type="journal article" date="2019" name="Int. J. Syst. Evol. Microbiol.">
        <title>The Global Catalogue of Microorganisms (GCM) 10K type strain sequencing project: providing services to taxonomists for standard genome sequencing and annotation.</title>
        <authorList>
            <consortium name="The Broad Institute Genomics Platform"/>
            <consortium name="The Broad Institute Genome Sequencing Center for Infectious Disease"/>
            <person name="Wu L."/>
            <person name="Ma J."/>
        </authorList>
    </citation>
    <scope>NUCLEOTIDE SEQUENCE [LARGE SCALE GENOMIC DNA]</scope>
    <source>
        <strain evidence="3 4">JCM 10977</strain>
    </source>
</reference>
<evidence type="ECO:0000313" key="4">
    <source>
        <dbReference type="Proteomes" id="UP001500542"/>
    </source>
</evidence>
<dbReference type="EMBL" id="BAAAHK010000006">
    <property type="protein sequence ID" value="GAA0938053.1"/>
    <property type="molecule type" value="Genomic_DNA"/>
</dbReference>
<dbReference type="SUPFAM" id="SSF53474">
    <property type="entry name" value="alpha/beta-Hydrolases"/>
    <property type="match status" value="1"/>
</dbReference>
<keyword evidence="4" id="KW-1185">Reference proteome</keyword>
<dbReference type="RefSeq" id="WP_343968570.1">
    <property type="nucleotide sequence ID" value="NZ_BAAAHK010000006.1"/>
</dbReference>
<organism evidence="3 4">
    <name type="scientific">Kribbella koreensis</name>
    <dbReference type="NCBI Taxonomy" id="57909"/>
    <lineage>
        <taxon>Bacteria</taxon>
        <taxon>Bacillati</taxon>
        <taxon>Actinomycetota</taxon>
        <taxon>Actinomycetes</taxon>
        <taxon>Propionibacteriales</taxon>
        <taxon>Kribbellaceae</taxon>
        <taxon>Kribbella</taxon>
    </lineage>
</organism>
<feature type="domain" description="AB hydrolase-1" evidence="2">
    <location>
        <begin position="24"/>
        <end position="293"/>
    </location>
</feature>
<evidence type="ECO:0000259" key="2">
    <source>
        <dbReference type="Pfam" id="PF00561"/>
    </source>
</evidence>
<proteinExistence type="predicted"/>
<keyword evidence="1 3" id="KW-0378">Hydrolase</keyword>
<sequence length="307" mass="33788">MSLVHRELSVNGLTMHVAEQGEGPLVLLLHGFPDSWYAWRHVIQPLADAGYRVVAPDQRGYGGTDAPPDIADYSILHLVGDVVALIHALGEENAVVVGHDWGAPVAWHTALLRPDLVRGVAGLSVPPTQRGGVPTLTSVREHFGPDFYQLYFQEPGIADAELNADLHTSFRRVMGGLASPIAGNGFLASTREVDELPSWLTEDDIDEYARQYKRNGFTGPLNWYRNMDRNWSLTAAWQGALITPPALYITGGADVVRTFYPPDFIDQLPQIVPNLRGVLDLPDCGHWIPEERPTEVTDALLTFLGDL</sequence>
<comment type="caution">
    <text evidence="3">The sequence shown here is derived from an EMBL/GenBank/DDBJ whole genome shotgun (WGS) entry which is preliminary data.</text>
</comment>
<dbReference type="Gene3D" id="3.40.50.1820">
    <property type="entry name" value="alpha/beta hydrolase"/>
    <property type="match status" value="1"/>
</dbReference>
<dbReference type="PRINTS" id="PR00412">
    <property type="entry name" value="EPOXHYDRLASE"/>
</dbReference>
<dbReference type="PANTHER" id="PTHR43329">
    <property type="entry name" value="EPOXIDE HYDROLASE"/>
    <property type="match status" value="1"/>
</dbReference>
<name>A0ABN1Q6A3_9ACTN</name>
<dbReference type="InterPro" id="IPR000073">
    <property type="entry name" value="AB_hydrolase_1"/>
</dbReference>
<dbReference type="InterPro" id="IPR000639">
    <property type="entry name" value="Epox_hydrolase-like"/>
</dbReference>
<protein>
    <submittedName>
        <fullName evidence="3">Alpha/beta hydrolase</fullName>
    </submittedName>
</protein>
<dbReference type="GO" id="GO:0016787">
    <property type="term" value="F:hydrolase activity"/>
    <property type="evidence" value="ECO:0007669"/>
    <property type="project" value="UniProtKB-KW"/>
</dbReference>
<evidence type="ECO:0000313" key="3">
    <source>
        <dbReference type="EMBL" id="GAA0938053.1"/>
    </source>
</evidence>